<dbReference type="Pfam" id="PF04381">
    <property type="entry name" value="RdgC"/>
    <property type="match status" value="1"/>
</dbReference>
<comment type="similarity">
    <text evidence="2">Belongs to the RdgC family.</text>
</comment>
<dbReference type="NCBIfam" id="NF001463">
    <property type="entry name" value="PRK00321.1-4"/>
    <property type="match status" value="1"/>
</dbReference>
<proteinExistence type="inferred from homology"/>
<accession>A0A323UUB0</accession>
<keyword evidence="5" id="KW-0233">DNA recombination</keyword>
<dbReference type="AlphaFoldDB" id="A0A323UUB0"/>
<gene>
    <name evidence="6" type="ORF">DNK49_13955</name>
</gene>
<dbReference type="GO" id="GO:0003690">
    <property type="term" value="F:double-stranded DNA binding"/>
    <property type="evidence" value="ECO:0007669"/>
    <property type="project" value="TreeGrafter"/>
</dbReference>
<keyword evidence="4" id="KW-0963">Cytoplasm</keyword>
<evidence type="ECO:0000256" key="1">
    <source>
        <dbReference type="ARBA" id="ARBA00004453"/>
    </source>
</evidence>
<keyword evidence="7" id="KW-1185">Reference proteome</keyword>
<organism evidence="6 7">
    <name type="scientific">Parazoarcus communis SWub3 = DSM 12120</name>
    <dbReference type="NCBI Taxonomy" id="1121029"/>
    <lineage>
        <taxon>Bacteria</taxon>
        <taxon>Pseudomonadati</taxon>
        <taxon>Pseudomonadota</taxon>
        <taxon>Betaproteobacteria</taxon>
        <taxon>Rhodocyclales</taxon>
        <taxon>Zoogloeaceae</taxon>
        <taxon>Parazoarcus</taxon>
    </lineage>
</organism>
<evidence type="ECO:0000256" key="2">
    <source>
        <dbReference type="ARBA" id="ARBA00008657"/>
    </source>
</evidence>
<dbReference type="OrthoDB" id="5290530at2"/>
<dbReference type="PANTHER" id="PTHR38103">
    <property type="entry name" value="RECOMBINATION-ASSOCIATED PROTEIN RDGC"/>
    <property type="match status" value="1"/>
</dbReference>
<sequence length="308" mass="34530">MYFKNAQIYRTSTEWPITLDSLREQLAKRPARHCGSQDGESRGWASPAGGELVHAVGGQWLICLQTETKILPSSVVKRMANERADEIAQRQGYKLGRKQMKELCEQITMELLPTALAKVSRTYAWMDPVNGWLAVDASSKSRAEDVIEMLRYTLETFPLALVRTNRSPMSAMADWMSAGEAPEGFTIDDACTVRSITEDRKEVSYRRGIDEKQIMEHLEHGCLPIKLALTFDDRISFVLTEKLEIKRLSFLDVVTEQIGKPEDAAALFDAEFALMTGELTRMLSAVVDALGGDLHKEEDLISQAKVVT</sequence>
<evidence type="ECO:0000313" key="6">
    <source>
        <dbReference type="EMBL" id="PZA16109.1"/>
    </source>
</evidence>
<dbReference type="NCBIfam" id="NF001464">
    <property type="entry name" value="PRK00321.1-5"/>
    <property type="match status" value="1"/>
</dbReference>
<dbReference type="Proteomes" id="UP000248259">
    <property type="component" value="Unassembled WGS sequence"/>
</dbReference>
<dbReference type="RefSeq" id="WP_110525589.1">
    <property type="nucleotide sequence ID" value="NZ_QKOE01000009.1"/>
</dbReference>
<evidence type="ECO:0000313" key="7">
    <source>
        <dbReference type="Proteomes" id="UP000248259"/>
    </source>
</evidence>
<dbReference type="GO" id="GO:0006310">
    <property type="term" value="P:DNA recombination"/>
    <property type="evidence" value="ECO:0007669"/>
    <property type="project" value="UniProtKB-KW"/>
</dbReference>
<evidence type="ECO:0000256" key="3">
    <source>
        <dbReference type="ARBA" id="ARBA00022296"/>
    </source>
</evidence>
<evidence type="ECO:0000256" key="5">
    <source>
        <dbReference type="ARBA" id="ARBA00023172"/>
    </source>
</evidence>
<evidence type="ECO:0000256" key="4">
    <source>
        <dbReference type="ARBA" id="ARBA00022490"/>
    </source>
</evidence>
<dbReference type="EMBL" id="QKOE01000009">
    <property type="protein sequence ID" value="PZA16109.1"/>
    <property type="molecule type" value="Genomic_DNA"/>
</dbReference>
<dbReference type="PANTHER" id="PTHR38103:SF1">
    <property type="entry name" value="RECOMBINATION-ASSOCIATED PROTEIN RDGC"/>
    <property type="match status" value="1"/>
</dbReference>
<dbReference type="GO" id="GO:0000018">
    <property type="term" value="P:regulation of DNA recombination"/>
    <property type="evidence" value="ECO:0007669"/>
    <property type="project" value="TreeGrafter"/>
</dbReference>
<comment type="caution">
    <text evidence="6">The sequence shown here is derived from an EMBL/GenBank/DDBJ whole genome shotgun (WGS) entry which is preliminary data.</text>
</comment>
<name>A0A323UUB0_9RHOO</name>
<protein>
    <recommendedName>
        <fullName evidence="3">Recombination-associated protein RdgC</fullName>
    </recommendedName>
</protein>
<dbReference type="GO" id="GO:0043590">
    <property type="term" value="C:bacterial nucleoid"/>
    <property type="evidence" value="ECO:0007669"/>
    <property type="project" value="TreeGrafter"/>
</dbReference>
<dbReference type="InterPro" id="IPR007476">
    <property type="entry name" value="RdgC"/>
</dbReference>
<reference evidence="6 7" key="1">
    <citation type="submission" date="2018-06" db="EMBL/GenBank/DDBJ databases">
        <title>Azoarcus communis strain SWub3 genome.</title>
        <authorList>
            <person name="Zorraquino Salvo V."/>
            <person name="Toubiana D."/>
            <person name="Blumwald E."/>
        </authorList>
    </citation>
    <scope>NUCLEOTIDE SEQUENCE [LARGE SCALE GENOMIC DNA]</scope>
    <source>
        <strain evidence="6 7">SWub3</strain>
    </source>
</reference>
<comment type="subcellular location">
    <subcellularLocation>
        <location evidence="1">Cytoplasm</location>
        <location evidence="1">Nucleoid</location>
    </subcellularLocation>
</comment>